<reference evidence="6 7" key="1">
    <citation type="submission" date="2016-10" db="EMBL/GenBank/DDBJ databases">
        <authorList>
            <person name="de Groot N.N."/>
        </authorList>
    </citation>
    <scope>NUCLEOTIDE SEQUENCE [LARGE SCALE GENOMIC DNA]</scope>
    <source>
        <strain evidence="6 7">A-4</strain>
    </source>
</reference>
<comment type="similarity">
    <text evidence="4">Belongs to the GART family.</text>
</comment>
<evidence type="ECO:0000313" key="7">
    <source>
        <dbReference type="Proteomes" id="UP000182508"/>
    </source>
</evidence>
<feature type="domain" description="Formyl transferase N-terminal" evidence="5">
    <location>
        <begin position="2"/>
        <end position="175"/>
    </location>
</feature>
<dbReference type="RefSeq" id="WP_074485927.1">
    <property type="nucleotide sequence ID" value="NZ_FMXP01000012.1"/>
</dbReference>
<dbReference type="EMBL" id="FMXP01000012">
    <property type="protein sequence ID" value="SDB20712.1"/>
    <property type="molecule type" value="Genomic_DNA"/>
</dbReference>
<evidence type="ECO:0000256" key="1">
    <source>
        <dbReference type="ARBA" id="ARBA00005054"/>
    </source>
</evidence>
<feature type="binding site" evidence="4">
    <location>
        <position position="58"/>
    </location>
    <ligand>
        <name>(6R)-10-formyltetrahydrofolate</name>
        <dbReference type="ChEBI" id="CHEBI:195366"/>
    </ligand>
</feature>
<dbReference type="GO" id="GO:0006189">
    <property type="term" value="P:'de novo' IMP biosynthetic process"/>
    <property type="evidence" value="ECO:0007669"/>
    <property type="project" value="UniProtKB-UniRule"/>
</dbReference>
<dbReference type="AlphaFoldDB" id="A0A1G6BJA5"/>
<dbReference type="EC" id="2.1.2.2" evidence="4"/>
<feature type="site" description="Raises pKa of active site His" evidence="4">
    <location>
        <position position="138"/>
    </location>
</feature>
<dbReference type="Pfam" id="PF00551">
    <property type="entry name" value="Formyl_trans_N"/>
    <property type="match status" value="1"/>
</dbReference>
<feature type="binding site" evidence="4">
    <location>
        <position position="100"/>
    </location>
    <ligand>
        <name>(6R)-10-formyltetrahydrofolate</name>
        <dbReference type="ChEBI" id="CHEBI:195366"/>
    </ligand>
</feature>
<comment type="function">
    <text evidence="4">Catalyzes the transfer of a formyl group from 10-formyltetrahydrofolate to 5-phospho-ribosyl-glycinamide (GAR), producing 5-phospho-ribosyl-N-formylglycinamide (FGAR) and tetrahydrofolate.</text>
</comment>
<dbReference type="CDD" id="cd08645">
    <property type="entry name" value="FMT_core_GART"/>
    <property type="match status" value="1"/>
</dbReference>
<evidence type="ECO:0000259" key="5">
    <source>
        <dbReference type="Pfam" id="PF00551"/>
    </source>
</evidence>
<protein>
    <recommendedName>
        <fullName evidence="4">Phosphoribosylglycinamide formyltransferase</fullName>
        <ecNumber evidence="4">2.1.2.2</ecNumber>
    </recommendedName>
    <alternativeName>
        <fullName evidence="4">5'-phosphoribosylglycinamide transformylase</fullName>
    </alternativeName>
    <alternativeName>
        <fullName evidence="4">GAR transformylase</fullName>
        <shortName evidence="4">GART</shortName>
    </alternativeName>
</protein>
<evidence type="ECO:0000256" key="3">
    <source>
        <dbReference type="ARBA" id="ARBA00022755"/>
    </source>
</evidence>
<feature type="binding site" evidence="4">
    <location>
        <begin position="83"/>
        <end position="86"/>
    </location>
    <ligand>
        <name>(6R)-10-formyltetrahydrofolate</name>
        <dbReference type="ChEBI" id="CHEBI:195366"/>
    </ligand>
</feature>
<organism evidence="6 7">
    <name type="scientific">Streptococcus henryi</name>
    <dbReference type="NCBI Taxonomy" id="439219"/>
    <lineage>
        <taxon>Bacteria</taxon>
        <taxon>Bacillati</taxon>
        <taxon>Bacillota</taxon>
        <taxon>Bacilli</taxon>
        <taxon>Lactobacillales</taxon>
        <taxon>Streptococcaceae</taxon>
        <taxon>Streptococcus</taxon>
    </lineage>
</organism>
<comment type="pathway">
    <text evidence="1 4">Purine metabolism; IMP biosynthesis via de novo pathway; N(2)-formyl-N(1)-(5-phospho-D-ribosyl)glycinamide from N(1)-(5-phospho-D-ribosyl)glycinamide (10-formyl THF route): step 1/1.</text>
</comment>
<dbReference type="InterPro" id="IPR002376">
    <property type="entry name" value="Formyl_transf_N"/>
</dbReference>
<evidence type="ECO:0000313" key="6">
    <source>
        <dbReference type="EMBL" id="SDB20712.1"/>
    </source>
</evidence>
<evidence type="ECO:0000256" key="4">
    <source>
        <dbReference type="HAMAP-Rule" id="MF_01930"/>
    </source>
</evidence>
<dbReference type="SUPFAM" id="SSF53328">
    <property type="entry name" value="Formyltransferase"/>
    <property type="match status" value="1"/>
</dbReference>
<keyword evidence="2 4" id="KW-0808">Transferase</keyword>
<dbReference type="GO" id="GO:0004644">
    <property type="term" value="F:phosphoribosylglycinamide formyltransferase activity"/>
    <property type="evidence" value="ECO:0007669"/>
    <property type="project" value="UniProtKB-UniRule"/>
</dbReference>
<dbReference type="InterPro" id="IPR036477">
    <property type="entry name" value="Formyl_transf_N_sf"/>
</dbReference>
<dbReference type="PANTHER" id="PTHR43369:SF2">
    <property type="entry name" value="PHOSPHORIBOSYLGLYCINAMIDE FORMYLTRANSFERASE"/>
    <property type="match status" value="1"/>
</dbReference>
<proteinExistence type="inferred from homology"/>
<dbReference type="InterPro" id="IPR004607">
    <property type="entry name" value="GART"/>
</dbReference>
<gene>
    <name evidence="4" type="primary">purN</name>
    <name evidence="6" type="ORF">SAMN02910293_01059</name>
</gene>
<dbReference type="Gene3D" id="3.40.50.170">
    <property type="entry name" value="Formyl transferase, N-terminal domain"/>
    <property type="match status" value="1"/>
</dbReference>
<name>A0A1G6BJA5_9STRE</name>
<accession>A0A1G6BJA5</accession>
<keyword evidence="7" id="KW-1185">Reference proteome</keyword>
<evidence type="ECO:0000256" key="2">
    <source>
        <dbReference type="ARBA" id="ARBA00022679"/>
    </source>
</evidence>
<feature type="binding site" evidence="4">
    <location>
        <begin position="12"/>
        <end position="14"/>
    </location>
    <ligand>
        <name>N(1)-(5-phospho-beta-D-ribosyl)glycinamide</name>
        <dbReference type="ChEBI" id="CHEBI:143788"/>
    </ligand>
</feature>
<dbReference type="HAMAP" id="MF_01930">
    <property type="entry name" value="PurN"/>
    <property type="match status" value="1"/>
</dbReference>
<dbReference type="UniPathway" id="UPA00074">
    <property type="reaction ID" value="UER00126"/>
</dbReference>
<keyword evidence="3 4" id="KW-0658">Purine biosynthesis</keyword>
<feature type="active site" description="Proton donor" evidence="4">
    <location>
        <position position="102"/>
    </location>
</feature>
<dbReference type="GO" id="GO:0005829">
    <property type="term" value="C:cytosol"/>
    <property type="evidence" value="ECO:0007669"/>
    <property type="project" value="TreeGrafter"/>
</dbReference>
<dbReference type="NCBIfam" id="TIGR00639">
    <property type="entry name" value="PurN"/>
    <property type="match status" value="1"/>
</dbReference>
<dbReference type="PANTHER" id="PTHR43369">
    <property type="entry name" value="PHOSPHORIBOSYLGLYCINAMIDE FORMYLTRANSFERASE"/>
    <property type="match status" value="1"/>
</dbReference>
<dbReference type="Proteomes" id="UP000182508">
    <property type="component" value="Unassembled WGS sequence"/>
</dbReference>
<comment type="catalytic activity">
    <reaction evidence="4">
        <text>N(1)-(5-phospho-beta-D-ribosyl)glycinamide + (6R)-10-formyltetrahydrofolate = N(2)-formyl-N(1)-(5-phospho-beta-D-ribosyl)glycinamide + (6S)-5,6,7,8-tetrahydrofolate + H(+)</text>
        <dbReference type="Rhea" id="RHEA:15053"/>
        <dbReference type="ChEBI" id="CHEBI:15378"/>
        <dbReference type="ChEBI" id="CHEBI:57453"/>
        <dbReference type="ChEBI" id="CHEBI:143788"/>
        <dbReference type="ChEBI" id="CHEBI:147286"/>
        <dbReference type="ChEBI" id="CHEBI:195366"/>
        <dbReference type="EC" id="2.1.2.2"/>
    </reaction>
</comment>
<dbReference type="STRING" id="439219.SAMN02910293_01059"/>
<sequence>MKKIAVFASGSGSNFQVIAEQFDVKFIFSDHRDAFVLERADNLGVPAYAFELKEFDNKAAYEQAIVDLLDQHQIDLVCLAGYMKIVGPTLLSAYEGRIINIHPAYLPEFPGAHGIQDAWEAGVDQSGVTIHWVDSGVDTGQIIKQVRVPRLAGDTIETFETRIHEHEYQLYPQVLVELGVEPKNP</sequence>
<dbReference type="eggNOG" id="COG0299">
    <property type="taxonomic scope" value="Bacteria"/>
</dbReference>